<evidence type="ECO:0000313" key="2">
    <source>
        <dbReference type="Proteomes" id="UP000241868"/>
    </source>
</evidence>
<comment type="caution">
    <text evidence="1">The sequence shown here is derived from an EMBL/GenBank/DDBJ whole genome shotgun (WGS) entry which is preliminary data.</text>
</comment>
<protein>
    <submittedName>
        <fullName evidence="1">IS1595 family transposase</fullName>
    </submittedName>
</protein>
<evidence type="ECO:0000313" key="1">
    <source>
        <dbReference type="EMBL" id="PSJ80848.1"/>
    </source>
</evidence>
<keyword evidence="2" id="KW-1185">Reference proteome</keyword>
<dbReference type="AlphaFoldDB" id="A0A2P7U1J0"/>
<reference evidence="1 2" key="1">
    <citation type="submission" date="2018-03" db="EMBL/GenBank/DDBJ databases">
        <title>Neisseria weixii sp. nov., isolated from the intestinal contents of Tibetan Plateau pika (Ochotona curzoniae) in Yushu, Qinghai Province, China.</title>
        <authorList>
            <person name="Gui Z."/>
        </authorList>
    </citation>
    <scope>NUCLEOTIDE SEQUENCE [LARGE SCALE GENOMIC DNA]</scope>
    <source>
        <strain evidence="1 2">ATCC 51483</strain>
    </source>
</reference>
<dbReference type="RefSeq" id="WP_106740795.1">
    <property type="nucleotide sequence ID" value="NZ_PXYY01000014.1"/>
</dbReference>
<name>A0A2P7U1J0_9NEIS</name>
<proteinExistence type="predicted"/>
<accession>A0A2P7U1J0</accession>
<organism evidence="1 2">
    <name type="scientific">Neisseria iguanae</name>
    <dbReference type="NCBI Taxonomy" id="90242"/>
    <lineage>
        <taxon>Bacteria</taxon>
        <taxon>Pseudomonadati</taxon>
        <taxon>Pseudomonadota</taxon>
        <taxon>Betaproteobacteria</taxon>
        <taxon>Neisseriales</taxon>
        <taxon>Neisseriaceae</taxon>
        <taxon>Neisseria</taxon>
    </lineage>
</organism>
<dbReference type="EMBL" id="PXYY01000014">
    <property type="protein sequence ID" value="PSJ80848.1"/>
    <property type="molecule type" value="Genomic_DNA"/>
</dbReference>
<gene>
    <name evidence="1" type="ORF">C7N83_03920</name>
</gene>
<dbReference type="OrthoDB" id="8601427at2"/>
<dbReference type="Proteomes" id="UP000241868">
    <property type="component" value="Unassembled WGS sequence"/>
</dbReference>
<sequence length="184" mass="20865">MYIKNKYPKPGKLSEQKFRQILRLSASGLTASDTAGLTAASVRSANNPFPKLRHRIADECGKQILFSGITEPDRPYSGARRIRGKRAREAGGKTTVLGILKRDDKVREKHFRVRHAGNGFAGGVRHISGMGSFWAYAKNRTVEFNGVSGRTFYWHLEETGFRFNHRHDDLYVILLEMSRNMPLD</sequence>